<name>A0A0D9X6D5_9ORYZ</name>
<feature type="compositionally biased region" description="Polar residues" evidence="1">
    <location>
        <begin position="59"/>
        <end position="69"/>
    </location>
</feature>
<dbReference type="STRING" id="77586.A0A0D9X6D5"/>
<reference evidence="3" key="2">
    <citation type="submission" date="2013-12" db="EMBL/GenBank/DDBJ databases">
        <authorList>
            <person name="Yu Y."/>
            <person name="Lee S."/>
            <person name="de Baynast K."/>
            <person name="Wissotski M."/>
            <person name="Liu L."/>
            <person name="Talag J."/>
            <person name="Goicoechea J."/>
            <person name="Angelova A."/>
            <person name="Jetty R."/>
            <person name="Kudrna D."/>
            <person name="Golser W."/>
            <person name="Rivera L."/>
            <person name="Zhang J."/>
            <person name="Wing R."/>
        </authorList>
    </citation>
    <scope>NUCLEOTIDE SEQUENCE</scope>
</reference>
<organism evidence="2 3">
    <name type="scientific">Leersia perrieri</name>
    <dbReference type="NCBI Taxonomy" id="77586"/>
    <lineage>
        <taxon>Eukaryota</taxon>
        <taxon>Viridiplantae</taxon>
        <taxon>Streptophyta</taxon>
        <taxon>Embryophyta</taxon>
        <taxon>Tracheophyta</taxon>
        <taxon>Spermatophyta</taxon>
        <taxon>Magnoliopsida</taxon>
        <taxon>Liliopsida</taxon>
        <taxon>Poales</taxon>
        <taxon>Poaceae</taxon>
        <taxon>BOP clade</taxon>
        <taxon>Oryzoideae</taxon>
        <taxon>Oryzeae</taxon>
        <taxon>Oryzinae</taxon>
        <taxon>Leersia</taxon>
    </lineage>
</organism>
<dbReference type="EnsemblPlants" id="LPERR08G08240.1">
    <property type="protein sequence ID" value="LPERR08G08240.1"/>
    <property type="gene ID" value="LPERR08G08240"/>
</dbReference>
<evidence type="ECO:0000313" key="2">
    <source>
        <dbReference type="EnsemblPlants" id="LPERR08G08240.1"/>
    </source>
</evidence>
<feature type="region of interest" description="Disordered" evidence="1">
    <location>
        <begin position="46"/>
        <end position="82"/>
    </location>
</feature>
<dbReference type="Proteomes" id="UP000032180">
    <property type="component" value="Chromosome 8"/>
</dbReference>
<keyword evidence="3" id="KW-1185">Reference proteome</keyword>
<dbReference type="AlphaFoldDB" id="A0A0D9X6D5"/>
<sequence>MNEKLTRDEAIYLLLAEFKLLEAHRRFDEKLDRLLEIFGAKEAKSEAYENKEVEPNPSIRMTTTDFKSASSSPPPTSPTRMLTNCSMVCPNDNITSATMRSSHINQGSDPMTTMELVYSKEKAHTPHVDTTDLSMVMLAKCSTLELNVKWGAIPDHDGERWVVNINIEAVSAGSGDPLATKRSKSPWRAPR</sequence>
<dbReference type="Gramene" id="LPERR08G08240.1">
    <property type="protein sequence ID" value="LPERR08G08240.1"/>
    <property type="gene ID" value="LPERR08G08240"/>
</dbReference>
<protein>
    <submittedName>
        <fullName evidence="2">Uncharacterized protein</fullName>
    </submittedName>
</protein>
<evidence type="ECO:0000313" key="3">
    <source>
        <dbReference type="Proteomes" id="UP000032180"/>
    </source>
</evidence>
<accession>A0A0D9X6D5</accession>
<proteinExistence type="predicted"/>
<reference evidence="2 3" key="1">
    <citation type="submission" date="2012-08" db="EMBL/GenBank/DDBJ databases">
        <title>Oryza genome evolution.</title>
        <authorList>
            <person name="Wing R.A."/>
        </authorList>
    </citation>
    <scope>NUCLEOTIDE SEQUENCE</scope>
</reference>
<evidence type="ECO:0000256" key="1">
    <source>
        <dbReference type="SAM" id="MobiDB-lite"/>
    </source>
</evidence>
<reference evidence="2" key="3">
    <citation type="submission" date="2015-04" db="UniProtKB">
        <authorList>
            <consortium name="EnsemblPlants"/>
        </authorList>
    </citation>
    <scope>IDENTIFICATION</scope>
</reference>
<dbReference type="HOGENOM" id="CLU_1423432_0_0_1"/>